<protein>
    <recommendedName>
        <fullName evidence="4">HTH tetR-type domain-containing protein</fullName>
    </recommendedName>
</protein>
<dbReference type="InterPro" id="IPR009057">
    <property type="entry name" value="Homeodomain-like_sf"/>
</dbReference>
<reference evidence="5 6" key="1">
    <citation type="submission" date="2018-03" db="EMBL/GenBank/DDBJ databases">
        <title>Bacillus urumqiensis sp. nov., a moderately haloalkaliphilic bacterium isolated from a salt lake.</title>
        <authorList>
            <person name="Zhao B."/>
            <person name="Liao Z."/>
        </authorList>
    </citation>
    <scope>NUCLEOTIDE SEQUENCE [LARGE SCALE GENOMIC DNA]</scope>
    <source>
        <strain evidence="5 6">BZ-SZ-XJ18</strain>
    </source>
</reference>
<dbReference type="Pfam" id="PF00440">
    <property type="entry name" value="TetR_N"/>
    <property type="match status" value="1"/>
</dbReference>
<dbReference type="InterPro" id="IPR050624">
    <property type="entry name" value="HTH-type_Tx_Regulator"/>
</dbReference>
<dbReference type="Gene3D" id="1.10.357.10">
    <property type="entry name" value="Tetracycline Repressor, domain 2"/>
    <property type="match status" value="1"/>
</dbReference>
<evidence type="ECO:0000256" key="1">
    <source>
        <dbReference type="ARBA" id="ARBA00022491"/>
    </source>
</evidence>
<keyword evidence="1" id="KW-0678">Repressor</keyword>
<dbReference type="Proteomes" id="UP000243650">
    <property type="component" value="Unassembled WGS sequence"/>
</dbReference>
<dbReference type="OrthoDB" id="9812993at2"/>
<feature type="DNA-binding region" description="H-T-H motif" evidence="3">
    <location>
        <begin position="25"/>
        <end position="44"/>
    </location>
</feature>
<proteinExistence type="predicted"/>
<dbReference type="GO" id="GO:0003677">
    <property type="term" value="F:DNA binding"/>
    <property type="evidence" value="ECO:0007669"/>
    <property type="project" value="UniProtKB-UniRule"/>
</dbReference>
<dbReference type="PROSITE" id="PS01081">
    <property type="entry name" value="HTH_TETR_1"/>
    <property type="match status" value="1"/>
</dbReference>
<dbReference type="PROSITE" id="PS50977">
    <property type="entry name" value="HTH_TETR_2"/>
    <property type="match status" value="1"/>
</dbReference>
<evidence type="ECO:0000256" key="3">
    <source>
        <dbReference type="PROSITE-ProRule" id="PRU00335"/>
    </source>
</evidence>
<dbReference type="EMBL" id="PVNS01000008">
    <property type="protein sequence ID" value="PRO65453.1"/>
    <property type="molecule type" value="Genomic_DNA"/>
</dbReference>
<evidence type="ECO:0000259" key="4">
    <source>
        <dbReference type="PROSITE" id="PS50977"/>
    </source>
</evidence>
<evidence type="ECO:0000313" key="5">
    <source>
        <dbReference type="EMBL" id="PRO65453.1"/>
    </source>
</evidence>
<dbReference type="PANTHER" id="PTHR43479:SF22">
    <property type="entry name" value="TRANSCRIPTIONAL REGULATOR, TETR FAMILY"/>
    <property type="match status" value="1"/>
</dbReference>
<evidence type="ECO:0000313" key="6">
    <source>
        <dbReference type="Proteomes" id="UP000243650"/>
    </source>
</evidence>
<accession>A0A2P6MGQ5</accession>
<name>A0A2P6MGQ5_ALKUR</name>
<dbReference type="InterPro" id="IPR001647">
    <property type="entry name" value="HTH_TetR"/>
</dbReference>
<sequence>MNERKKALLYSAKSLFQSQGMQHTSVADITNDCGVSKGSFYQHFPSKESLLLALVDMYHEELFAGREPEDHLLPHRLEKEFMQAEEYRRFLIDLTVLYPPGKDHKIGQQLQKKHAHLQAWREEAIANDFGKADARLPELLFLTDALYHGLLRRMIWENQPYTAEGCAAFITNACRSFVDHGVYFSELHYPAQVQTTLSEEAALLREKLHGSGLEETAERLNMEAQKKAPDSIVLDALLHVIKTGVEKHIWEPFAVLWNKERRNYRE</sequence>
<keyword evidence="2 3" id="KW-0238">DNA-binding</keyword>
<dbReference type="PRINTS" id="PR00455">
    <property type="entry name" value="HTHTETR"/>
</dbReference>
<dbReference type="RefSeq" id="WP_105959292.1">
    <property type="nucleotide sequence ID" value="NZ_PVNS01000008.1"/>
</dbReference>
<comment type="caution">
    <text evidence="5">The sequence shown here is derived from an EMBL/GenBank/DDBJ whole genome shotgun (WGS) entry which is preliminary data.</text>
</comment>
<gene>
    <name evidence="5" type="ORF">C6I21_09860</name>
</gene>
<feature type="domain" description="HTH tetR-type" evidence="4">
    <location>
        <begin position="2"/>
        <end position="62"/>
    </location>
</feature>
<dbReference type="InterPro" id="IPR023772">
    <property type="entry name" value="DNA-bd_HTH_TetR-type_CS"/>
</dbReference>
<organism evidence="5 6">
    <name type="scientific">Alkalicoccus urumqiensis</name>
    <name type="common">Bacillus urumqiensis</name>
    <dbReference type="NCBI Taxonomy" id="1548213"/>
    <lineage>
        <taxon>Bacteria</taxon>
        <taxon>Bacillati</taxon>
        <taxon>Bacillota</taxon>
        <taxon>Bacilli</taxon>
        <taxon>Bacillales</taxon>
        <taxon>Bacillaceae</taxon>
        <taxon>Alkalicoccus</taxon>
    </lineage>
</organism>
<dbReference type="SUPFAM" id="SSF46689">
    <property type="entry name" value="Homeodomain-like"/>
    <property type="match status" value="1"/>
</dbReference>
<evidence type="ECO:0000256" key="2">
    <source>
        <dbReference type="ARBA" id="ARBA00023125"/>
    </source>
</evidence>
<keyword evidence="6" id="KW-1185">Reference proteome</keyword>
<dbReference type="AlphaFoldDB" id="A0A2P6MGQ5"/>
<dbReference type="PANTHER" id="PTHR43479">
    <property type="entry name" value="ACREF/ENVCD OPERON REPRESSOR-RELATED"/>
    <property type="match status" value="1"/>
</dbReference>